<feature type="compositionally biased region" description="Polar residues" evidence="1">
    <location>
        <begin position="59"/>
        <end position="72"/>
    </location>
</feature>
<reference evidence="2 3" key="1">
    <citation type="journal article" date="2024" name="Nat. Commun.">
        <title>Phylogenomics reveals the evolutionary origins of lichenization in chlorophyte algae.</title>
        <authorList>
            <person name="Puginier C."/>
            <person name="Libourel C."/>
            <person name="Otte J."/>
            <person name="Skaloud P."/>
            <person name="Haon M."/>
            <person name="Grisel S."/>
            <person name="Petersen M."/>
            <person name="Berrin J.G."/>
            <person name="Delaux P.M."/>
            <person name="Dal Grande F."/>
            <person name="Keller J."/>
        </authorList>
    </citation>
    <scope>NUCLEOTIDE SEQUENCE [LARGE SCALE GENOMIC DNA]</scope>
    <source>
        <strain evidence="2 3">SAG 2036</strain>
    </source>
</reference>
<dbReference type="EMBL" id="JALJOQ010000061">
    <property type="protein sequence ID" value="KAK9803243.1"/>
    <property type="molecule type" value="Genomic_DNA"/>
</dbReference>
<gene>
    <name evidence="2" type="ORF">WJX73_009086</name>
</gene>
<evidence type="ECO:0000313" key="2">
    <source>
        <dbReference type="EMBL" id="KAK9803243.1"/>
    </source>
</evidence>
<proteinExistence type="predicted"/>
<evidence type="ECO:0000256" key="1">
    <source>
        <dbReference type="SAM" id="MobiDB-lite"/>
    </source>
</evidence>
<name>A0AAW1P3U9_9CHLO</name>
<comment type="caution">
    <text evidence="2">The sequence shown here is derived from an EMBL/GenBank/DDBJ whole genome shotgun (WGS) entry which is preliminary data.</text>
</comment>
<keyword evidence="3" id="KW-1185">Reference proteome</keyword>
<sequence>MPARSPGLYVSYAKPCHTCRSCIGNPTSFLARRNHLGRHNKSEVAGGLALSCSRPRLTSRVSSGVTQANTASFDPDEYSAGNGFLRPWKRCCLYQ</sequence>
<dbReference type="AlphaFoldDB" id="A0AAW1P3U9"/>
<organism evidence="2 3">
    <name type="scientific">Symbiochloris irregularis</name>
    <dbReference type="NCBI Taxonomy" id="706552"/>
    <lineage>
        <taxon>Eukaryota</taxon>
        <taxon>Viridiplantae</taxon>
        <taxon>Chlorophyta</taxon>
        <taxon>core chlorophytes</taxon>
        <taxon>Trebouxiophyceae</taxon>
        <taxon>Trebouxiales</taxon>
        <taxon>Trebouxiaceae</taxon>
        <taxon>Symbiochloris</taxon>
    </lineage>
</organism>
<dbReference type="Proteomes" id="UP001465755">
    <property type="component" value="Unassembled WGS sequence"/>
</dbReference>
<protein>
    <submittedName>
        <fullName evidence="2">Uncharacterized protein</fullName>
    </submittedName>
</protein>
<feature type="region of interest" description="Disordered" evidence="1">
    <location>
        <begin position="56"/>
        <end position="84"/>
    </location>
</feature>
<evidence type="ECO:0000313" key="3">
    <source>
        <dbReference type="Proteomes" id="UP001465755"/>
    </source>
</evidence>
<accession>A0AAW1P3U9</accession>